<dbReference type="Proteomes" id="UP000838756">
    <property type="component" value="Unassembled WGS sequence"/>
</dbReference>
<dbReference type="AlphaFoldDB" id="A0A8S4R495"/>
<accession>A0A8S4R495</accession>
<gene>
    <name evidence="1" type="primary">jg1929</name>
    <name evidence="1" type="ORF">PAEG_LOCUS9641</name>
</gene>
<keyword evidence="2" id="KW-1185">Reference proteome</keyword>
<name>A0A8S4R495_9NEOP</name>
<comment type="caution">
    <text evidence="1">The sequence shown here is derived from an EMBL/GenBank/DDBJ whole genome shotgun (WGS) entry which is preliminary data.</text>
</comment>
<organism evidence="1 2">
    <name type="scientific">Pararge aegeria aegeria</name>
    <dbReference type="NCBI Taxonomy" id="348720"/>
    <lineage>
        <taxon>Eukaryota</taxon>
        <taxon>Metazoa</taxon>
        <taxon>Ecdysozoa</taxon>
        <taxon>Arthropoda</taxon>
        <taxon>Hexapoda</taxon>
        <taxon>Insecta</taxon>
        <taxon>Pterygota</taxon>
        <taxon>Neoptera</taxon>
        <taxon>Endopterygota</taxon>
        <taxon>Lepidoptera</taxon>
        <taxon>Glossata</taxon>
        <taxon>Ditrysia</taxon>
        <taxon>Papilionoidea</taxon>
        <taxon>Nymphalidae</taxon>
        <taxon>Satyrinae</taxon>
        <taxon>Satyrini</taxon>
        <taxon>Parargina</taxon>
        <taxon>Pararge</taxon>
    </lineage>
</organism>
<evidence type="ECO:0000313" key="1">
    <source>
        <dbReference type="EMBL" id="CAH2230426.1"/>
    </source>
</evidence>
<evidence type="ECO:0000313" key="2">
    <source>
        <dbReference type="Proteomes" id="UP000838756"/>
    </source>
</evidence>
<reference evidence="1" key="1">
    <citation type="submission" date="2022-03" db="EMBL/GenBank/DDBJ databases">
        <authorList>
            <person name="Lindestad O."/>
        </authorList>
    </citation>
    <scope>NUCLEOTIDE SEQUENCE</scope>
</reference>
<sequence length="95" mass="10861">MYWNNRIFSYLDIKLHTHVCWSLIGLWRELLECLYTIKSGTRRSVEEPESPKKFSRKAKVALGGPEPMDVEVLRCWNSNLAPANAALADPQKVDG</sequence>
<protein>
    <submittedName>
        <fullName evidence="1">Jg1929 protein</fullName>
    </submittedName>
</protein>
<proteinExistence type="predicted"/>
<dbReference type="EMBL" id="CAKXAJ010024807">
    <property type="protein sequence ID" value="CAH2230426.1"/>
    <property type="molecule type" value="Genomic_DNA"/>
</dbReference>